<sequence>MDEQLRFDYQQEIERLQSIFGFDFVALALVESAEMRFVQKWKYVTGNRSNRYKRITLQTGKGVAGHVFKSGKPFFVHDRDLELDSMDLFNYPIIIAEDLKSFGAIPLYKYNRVHGVLLVAYREGKRMTAEEFSGFINHVGLRFGPYYNKEMVKQ</sequence>
<dbReference type="InterPro" id="IPR003018">
    <property type="entry name" value="GAF"/>
</dbReference>
<evidence type="ECO:0000313" key="3">
    <source>
        <dbReference type="Proteomes" id="UP001549104"/>
    </source>
</evidence>
<keyword evidence="3" id="KW-1185">Reference proteome</keyword>
<proteinExistence type="predicted"/>
<feature type="domain" description="GAF" evidence="1">
    <location>
        <begin position="14"/>
        <end position="131"/>
    </location>
</feature>
<evidence type="ECO:0000259" key="1">
    <source>
        <dbReference type="Pfam" id="PF13185"/>
    </source>
</evidence>
<comment type="caution">
    <text evidence="2">The sequence shown here is derived from an EMBL/GenBank/DDBJ whole genome shotgun (WGS) entry which is preliminary data.</text>
</comment>
<evidence type="ECO:0000313" key="2">
    <source>
        <dbReference type="EMBL" id="MET3655178.1"/>
    </source>
</evidence>
<dbReference type="Gene3D" id="3.30.450.40">
    <property type="match status" value="1"/>
</dbReference>
<reference evidence="2 3" key="1">
    <citation type="submission" date="2024-06" db="EMBL/GenBank/DDBJ databases">
        <title>Sorghum-associated microbial communities from plants grown in Nebraska, USA.</title>
        <authorList>
            <person name="Schachtman D."/>
        </authorList>
    </citation>
    <scope>NUCLEOTIDE SEQUENCE [LARGE SCALE GENOMIC DNA]</scope>
    <source>
        <strain evidence="2 3">1288</strain>
    </source>
</reference>
<organism evidence="2 3">
    <name type="scientific">Sporosarcina psychrophila</name>
    <name type="common">Bacillus psychrophilus</name>
    <dbReference type="NCBI Taxonomy" id="1476"/>
    <lineage>
        <taxon>Bacteria</taxon>
        <taxon>Bacillati</taxon>
        <taxon>Bacillota</taxon>
        <taxon>Bacilli</taxon>
        <taxon>Bacillales</taxon>
        <taxon>Caryophanaceae</taxon>
        <taxon>Sporosarcina</taxon>
    </lineage>
</organism>
<dbReference type="InterPro" id="IPR029016">
    <property type="entry name" value="GAF-like_dom_sf"/>
</dbReference>
<gene>
    <name evidence="2" type="ORF">ABIC55_000262</name>
</gene>
<protein>
    <submittedName>
        <fullName evidence="2">Nitrogen regulatory protein A</fullName>
    </submittedName>
</protein>
<dbReference type="RefSeq" id="WP_340741024.1">
    <property type="nucleotide sequence ID" value="NZ_JBEPME010000001.1"/>
</dbReference>
<name>A0ABV2K556_SPOPS</name>
<accession>A0ABV2K556</accession>
<dbReference type="SUPFAM" id="SSF55781">
    <property type="entry name" value="GAF domain-like"/>
    <property type="match status" value="1"/>
</dbReference>
<dbReference type="EMBL" id="JBEPME010000001">
    <property type="protein sequence ID" value="MET3655178.1"/>
    <property type="molecule type" value="Genomic_DNA"/>
</dbReference>
<dbReference type="Proteomes" id="UP001549104">
    <property type="component" value="Unassembled WGS sequence"/>
</dbReference>
<dbReference type="Pfam" id="PF13185">
    <property type="entry name" value="GAF_2"/>
    <property type="match status" value="1"/>
</dbReference>